<accession>A0A2T7BP46</accession>
<evidence type="ECO:0000313" key="1">
    <source>
        <dbReference type="EMBL" id="PUZ29444.1"/>
    </source>
</evidence>
<keyword evidence="2" id="KW-1185">Reference proteome</keyword>
<proteinExistence type="predicted"/>
<gene>
    <name evidence="1" type="ORF">DCC81_08345</name>
</gene>
<dbReference type="AlphaFoldDB" id="A0A2T7BP46"/>
<sequence length="203" mass="23440">MIERSLFKIFSFYNAEVAADIPDYQRQVFTKFGLSINQVYHPTMTHSQFLHQTCKQVTDTDYLIFFDIDCVPTQRMWLNKLITDLLEPRTIVGCAQSGQQGCTLYVSSFCFAISTAYLRELNYPEAGQSLTDRVRQQGGNISFWWPTHVEDPRWQLKHPVHKSFGPGTTYDDMVYHAFEWSDGTGFINKCKEILAREEGPGND</sequence>
<dbReference type="Proteomes" id="UP000244450">
    <property type="component" value="Unassembled WGS sequence"/>
</dbReference>
<evidence type="ECO:0000313" key="2">
    <source>
        <dbReference type="Proteomes" id="UP000244450"/>
    </source>
</evidence>
<comment type="caution">
    <text evidence="1">The sequence shown here is derived from an EMBL/GenBank/DDBJ whole genome shotgun (WGS) entry which is preliminary data.</text>
</comment>
<name>A0A2T7BP46_9BACT</name>
<protein>
    <recommendedName>
        <fullName evidence="3">Glycosyltransferase</fullName>
    </recommendedName>
</protein>
<reference evidence="1 2" key="1">
    <citation type="submission" date="2018-04" db="EMBL/GenBank/DDBJ databases">
        <title>Chitinophaga fuyangensis sp. nov., isolated from soil in a chemical factory.</title>
        <authorList>
            <person name="Chen K."/>
        </authorList>
    </citation>
    <scope>NUCLEOTIDE SEQUENCE [LARGE SCALE GENOMIC DNA]</scope>
    <source>
        <strain evidence="1 2">LY-1</strain>
    </source>
</reference>
<dbReference type="EMBL" id="QCYK01000001">
    <property type="protein sequence ID" value="PUZ29444.1"/>
    <property type="molecule type" value="Genomic_DNA"/>
</dbReference>
<dbReference type="RefSeq" id="WP_108686081.1">
    <property type="nucleotide sequence ID" value="NZ_QCYK01000001.1"/>
</dbReference>
<dbReference type="InterPro" id="IPR029044">
    <property type="entry name" value="Nucleotide-diphossugar_trans"/>
</dbReference>
<evidence type="ECO:0008006" key="3">
    <source>
        <dbReference type="Google" id="ProtNLM"/>
    </source>
</evidence>
<dbReference type="SUPFAM" id="SSF53448">
    <property type="entry name" value="Nucleotide-diphospho-sugar transferases"/>
    <property type="match status" value="1"/>
</dbReference>
<dbReference type="OrthoDB" id="6704307at2"/>
<organism evidence="1 2">
    <name type="scientific">Chitinophaga parva</name>
    <dbReference type="NCBI Taxonomy" id="2169414"/>
    <lineage>
        <taxon>Bacteria</taxon>
        <taxon>Pseudomonadati</taxon>
        <taxon>Bacteroidota</taxon>
        <taxon>Chitinophagia</taxon>
        <taxon>Chitinophagales</taxon>
        <taxon>Chitinophagaceae</taxon>
        <taxon>Chitinophaga</taxon>
    </lineage>
</organism>